<reference evidence="2 3" key="1">
    <citation type="journal article" date="1998" name="Nature">
        <title>The complete genome of the hyperthermophilic bacterium Aquifex aeolicus.</title>
        <authorList>
            <person name="Deckert G."/>
            <person name="Warren P.V."/>
            <person name="Gaasterland T."/>
            <person name="Young W.G."/>
            <person name="Lenox A.L."/>
            <person name="Graham D.E."/>
            <person name="Overbeek R."/>
            <person name="Snead M.A."/>
            <person name="Keller M."/>
            <person name="Aujay M."/>
            <person name="Huber R."/>
            <person name="Feldman R.A."/>
            <person name="Short J.M."/>
            <person name="Olson G.J."/>
            <person name="Swanson R.V."/>
        </authorList>
    </citation>
    <scope>NUCLEOTIDE SEQUENCE [LARGE SCALE GENOMIC DNA]</scope>
    <source>
        <strain evidence="2 3">VF5</strain>
    </source>
</reference>
<dbReference type="PANTHER" id="PTHR38339:SF1">
    <property type="entry name" value="TRANSGLUTAMINASE-LIKE DOMAIN-CONTAINING PROTEIN"/>
    <property type="match status" value="1"/>
</dbReference>
<feature type="domain" description="Transglutaminase-like" evidence="1">
    <location>
        <begin position="27"/>
        <end position="101"/>
    </location>
</feature>
<dbReference type="InterPro" id="IPR038765">
    <property type="entry name" value="Papain-like_cys_pep_sf"/>
</dbReference>
<dbReference type="SUPFAM" id="SSF54001">
    <property type="entry name" value="Cysteine proteinases"/>
    <property type="match status" value="1"/>
</dbReference>
<dbReference type="InterPro" id="IPR002931">
    <property type="entry name" value="Transglutaminase-like"/>
</dbReference>
<dbReference type="EnsemblBacteria" id="AAC07104">
    <property type="protein sequence ID" value="AAC07104"/>
    <property type="gene ID" value="aq_1035"/>
</dbReference>
<organism evidence="2 3">
    <name type="scientific">Aquifex aeolicus (strain VF5)</name>
    <dbReference type="NCBI Taxonomy" id="224324"/>
    <lineage>
        <taxon>Bacteria</taxon>
        <taxon>Pseudomonadati</taxon>
        <taxon>Aquificota</taxon>
        <taxon>Aquificia</taxon>
        <taxon>Aquificales</taxon>
        <taxon>Aquificaceae</taxon>
        <taxon>Aquifex</taxon>
    </lineage>
</organism>
<dbReference type="RefSeq" id="WP_010880643.1">
    <property type="nucleotide sequence ID" value="NC_000918.1"/>
</dbReference>
<gene>
    <name evidence="2" type="ordered locus">aq_1035</name>
</gene>
<accession>O67142</accession>
<evidence type="ECO:0000259" key="1">
    <source>
        <dbReference type="SMART" id="SM00460"/>
    </source>
</evidence>
<keyword evidence="3" id="KW-1185">Reference proteome</keyword>
<evidence type="ECO:0000313" key="2">
    <source>
        <dbReference type="EMBL" id="AAC07104.1"/>
    </source>
</evidence>
<dbReference type="PANTHER" id="PTHR38339">
    <property type="entry name" value="TRANSGLUTAMINASE DOMAIN PROTEIN"/>
    <property type="match status" value="1"/>
</dbReference>
<dbReference type="EMBL" id="AE000657">
    <property type="protein sequence ID" value="AAC07104.1"/>
    <property type="molecule type" value="Genomic_DNA"/>
</dbReference>
<dbReference type="STRING" id="224324.aq_1035"/>
<dbReference type="eggNOG" id="COG1305">
    <property type="taxonomic scope" value="Bacteria"/>
</dbReference>
<dbReference type="Proteomes" id="UP000000798">
    <property type="component" value="Chromosome"/>
</dbReference>
<dbReference type="Pfam" id="PF01841">
    <property type="entry name" value="Transglut_core"/>
    <property type="match status" value="1"/>
</dbReference>
<dbReference type="HOGENOM" id="CLU_1458444_0_0_0"/>
<evidence type="ECO:0000313" key="3">
    <source>
        <dbReference type="Proteomes" id="UP000000798"/>
    </source>
</evidence>
<name>O67142_AQUAE</name>
<proteinExistence type="predicted"/>
<dbReference type="SMART" id="SM00460">
    <property type="entry name" value="TGc"/>
    <property type="match status" value="1"/>
</dbReference>
<dbReference type="Gene3D" id="3.10.620.30">
    <property type="match status" value="1"/>
</dbReference>
<dbReference type="InParanoid" id="O67142"/>
<dbReference type="KEGG" id="aae:aq_1035"/>
<dbReference type="PIR" id="C70389">
    <property type="entry name" value="C70389"/>
</dbReference>
<protein>
    <recommendedName>
        <fullName evidence="1">Transglutaminase-like domain-containing protein</fullName>
    </recommendedName>
</protein>
<sequence>MDNTYRDEKVNGCGPGDVNLMLELLEKGEKIGGKSADQSSLFVALCRSVGIPAREVFGIRVLPSSFSEGLSIKPGSKDITKAQHCRAEFWAGEWIPVDPADVTKLILKEKLPRNHPRVNFARRYFFGNWDPHWIAYNWGRDFVLEPPQRVKPLNLFGYPYAEVKGEPLNWLEPKSFVYRIKLVRA</sequence>
<dbReference type="AlphaFoldDB" id="O67142"/>